<reference evidence="2" key="1">
    <citation type="submission" date="2021-04" db="EMBL/GenBank/DDBJ databases">
        <title>Genome based classification of Actinospica acidithermotolerans sp. nov., an actinobacterium isolated from an Indonesian hot spring.</title>
        <authorList>
            <person name="Kusuma A.B."/>
            <person name="Putra K.E."/>
            <person name="Nafisah S."/>
            <person name="Loh J."/>
            <person name="Nouioui I."/>
            <person name="Goodfellow M."/>
        </authorList>
    </citation>
    <scope>NUCLEOTIDE SEQUENCE</scope>
    <source>
        <strain evidence="2">DSM 45618</strain>
    </source>
</reference>
<dbReference type="InterPro" id="IPR021522">
    <property type="entry name" value="MctB"/>
</dbReference>
<evidence type="ECO:0000313" key="2">
    <source>
        <dbReference type="EMBL" id="MBS2964698.1"/>
    </source>
</evidence>
<dbReference type="Pfam" id="PF11382">
    <property type="entry name" value="MctB"/>
    <property type="match status" value="1"/>
</dbReference>
<accession>A0A8J7WNS8</accession>
<sequence length="350" mass="35111">MIDFRYHVVSIIAVFLALTVGLVLGASFLPKAQVDFLNGQITSANNAKNRLETKQFSLSADNQHMQDYIDGTKDNLVNNQLFNDAVVVVRAAGYDPGAVNSVLALTKQAAATITADITVNPTFADPSSVASLQDLVANYAPLGQKVPGGDPVAQAINLLVEALTVQSAATGAAAGSASASPAASPSASATPNAVPAAMTAAWAVRTVQAFKSIGVISVTVMPSATNPVKPTAAFMAAPLDPAPDPQNSLYLSLAQALRAAGAGPVIGGSAPAAGAGGLITAVLKDAAATKTVSTVDDTDSTIGQVAVVFVLYGESRNAAAPAGHYGTTGTTDGPLPKLPKLLPAPSPSAS</sequence>
<proteinExistence type="predicted"/>
<keyword evidence="3" id="KW-1185">Reference proteome</keyword>
<dbReference type="Proteomes" id="UP000677913">
    <property type="component" value="Unassembled WGS sequence"/>
</dbReference>
<dbReference type="GO" id="GO:0055070">
    <property type="term" value="P:copper ion homeostasis"/>
    <property type="evidence" value="ECO:0007669"/>
    <property type="project" value="InterPro"/>
</dbReference>
<dbReference type="RefSeq" id="WP_211469057.1">
    <property type="nucleotide sequence ID" value="NZ_JAGSXH010000057.1"/>
</dbReference>
<feature type="region of interest" description="Disordered" evidence="1">
    <location>
        <begin position="322"/>
        <end position="350"/>
    </location>
</feature>
<organism evidence="2 3">
    <name type="scientific">Actinocrinis puniceicyclus</name>
    <dbReference type="NCBI Taxonomy" id="977794"/>
    <lineage>
        <taxon>Bacteria</taxon>
        <taxon>Bacillati</taxon>
        <taxon>Actinomycetota</taxon>
        <taxon>Actinomycetes</taxon>
        <taxon>Catenulisporales</taxon>
        <taxon>Actinospicaceae</taxon>
        <taxon>Actinocrinis</taxon>
    </lineage>
</organism>
<protein>
    <submittedName>
        <fullName evidence="2">Copper transporter</fullName>
    </submittedName>
</protein>
<dbReference type="AlphaFoldDB" id="A0A8J7WNS8"/>
<comment type="caution">
    <text evidence="2">The sequence shown here is derived from an EMBL/GenBank/DDBJ whole genome shotgun (WGS) entry which is preliminary data.</text>
</comment>
<name>A0A8J7WNS8_9ACTN</name>
<evidence type="ECO:0000256" key="1">
    <source>
        <dbReference type="SAM" id="MobiDB-lite"/>
    </source>
</evidence>
<dbReference type="EMBL" id="JAGSXH010000057">
    <property type="protein sequence ID" value="MBS2964698.1"/>
    <property type="molecule type" value="Genomic_DNA"/>
</dbReference>
<evidence type="ECO:0000313" key="3">
    <source>
        <dbReference type="Proteomes" id="UP000677913"/>
    </source>
</evidence>
<gene>
    <name evidence="2" type="ORF">KGA66_16695</name>
</gene>
<dbReference type="GO" id="GO:0016020">
    <property type="term" value="C:membrane"/>
    <property type="evidence" value="ECO:0007669"/>
    <property type="project" value="InterPro"/>
</dbReference>